<protein>
    <submittedName>
        <fullName evidence="1">ISAs1 family transposase</fullName>
    </submittedName>
</protein>
<evidence type="ECO:0000313" key="2">
    <source>
        <dbReference type="Proteomes" id="UP001521209"/>
    </source>
</evidence>
<accession>A0ABS9DZS3</accession>
<dbReference type="PANTHER" id="PTHR30298">
    <property type="entry name" value="H REPEAT-ASSOCIATED PREDICTED TRANSPOSASE"/>
    <property type="match status" value="1"/>
</dbReference>
<keyword evidence="2" id="KW-1185">Reference proteome</keyword>
<gene>
    <name evidence="1" type="ORF">L2A60_16350</name>
</gene>
<dbReference type="NCBIfam" id="NF033564">
    <property type="entry name" value="transpos_ISAs1"/>
    <property type="match status" value="1"/>
</dbReference>
<dbReference type="EMBL" id="JAKGBZ010000044">
    <property type="protein sequence ID" value="MCF3948247.1"/>
    <property type="molecule type" value="Genomic_DNA"/>
</dbReference>
<dbReference type="PANTHER" id="PTHR30298:SF0">
    <property type="entry name" value="PROTEIN YBFL-RELATED"/>
    <property type="match status" value="1"/>
</dbReference>
<organism evidence="1 2">
    <name type="scientific">Acidiphilium iwatense</name>
    <dbReference type="NCBI Taxonomy" id="768198"/>
    <lineage>
        <taxon>Bacteria</taxon>
        <taxon>Pseudomonadati</taxon>
        <taxon>Pseudomonadota</taxon>
        <taxon>Alphaproteobacteria</taxon>
        <taxon>Acetobacterales</taxon>
        <taxon>Acidocellaceae</taxon>
        <taxon>Acidiphilium</taxon>
    </lineage>
</organism>
<proteinExistence type="predicted"/>
<evidence type="ECO:0000313" key="1">
    <source>
        <dbReference type="EMBL" id="MCF3948247.1"/>
    </source>
</evidence>
<reference evidence="1 2" key="1">
    <citation type="submission" date="2022-01" db="EMBL/GenBank/DDBJ databases">
        <authorList>
            <person name="Won M."/>
            <person name="Kim S.-J."/>
            <person name="Kwon S.-W."/>
        </authorList>
    </citation>
    <scope>NUCLEOTIDE SEQUENCE [LARGE SCALE GENOMIC DNA]</scope>
    <source>
        <strain evidence="1 2">KCTC 23505</strain>
    </source>
</reference>
<dbReference type="InterPro" id="IPR051698">
    <property type="entry name" value="Transposase_11-like"/>
</dbReference>
<comment type="caution">
    <text evidence="1">The sequence shown here is derived from an EMBL/GenBank/DDBJ whole genome shotgun (WGS) entry which is preliminary data.</text>
</comment>
<dbReference type="InterPro" id="IPR047647">
    <property type="entry name" value="ISAs1_transpos"/>
</dbReference>
<name>A0ABS9DZS3_9PROT</name>
<sequence length="196" mass="22128">MTPCTAKKTFQAAAEARAQLVVQLKDNQPTLLQQAQALSATGKPIMTETSVTRGRNRHETRIVAVFEPVWGGDETEWKPLVKQVIQVTRNVLQRSAKTGLWSSSAEVAYYLASAPLIAPQLAAIRNHWHIENKLHYTRDVTFQEDNSRIRTNPGIFARLRSFAYNILRCNKTDSFNQTRFAAALGNLNALRHWILS</sequence>
<dbReference type="Proteomes" id="UP001521209">
    <property type="component" value="Unassembled WGS sequence"/>
</dbReference>